<organism evidence="2 3">
    <name type="scientific">Microlunatus elymi</name>
    <dbReference type="NCBI Taxonomy" id="2596828"/>
    <lineage>
        <taxon>Bacteria</taxon>
        <taxon>Bacillati</taxon>
        <taxon>Actinomycetota</taxon>
        <taxon>Actinomycetes</taxon>
        <taxon>Propionibacteriales</taxon>
        <taxon>Propionibacteriaceae</taxon>
        <taxon>Microlunatus</taxon>
    </lineage>
</organism>
<protein>
    <submittedName>
        <fullName evidence="2">CAP domain-containing protein</fullName>
    </submittedName>
</protein>
<dbReference type="AlphaFoldDB" id="A0A516PZM4"/>
<evidence type="ECO:0000313" key="3">
    <source>
        <dbReference type="Proteomes" id="UP000319263"/>
    </source>
</evidence>
<evidence type="ECO:0000313" key="2">
    <source>
        <dbReference type="EMBL" id="QDP96431.1"/>
    </source>
</evidence>
<gene>
    <name evidence="2" type="ORF">FOE78_11425</name>
</gene>
<name>A0A516PZM4_9ACTN</name>
<dbReference type="InterPro" id="IPR014044">
    <property type="entry name" value="CAP_dom"/>
</dbReference>
<dbReference type="SUPFAM" id="SSF55797">
    <property type="entry name" value="PR-1-like"/>
    <property type="match status" value="1"/>
</dbReference>
<dbReference type="OrthoDB" id="68195at2"/>
<dbReference type="EMBL" id="CP041692">
    <property type="protein sequence ID" value="QDP96431.1"/>
    <property type="molecule type" value="Genomic_DNA"/>
</dbReference>
<feature type="domain" description="SCP" evidence="1">
    <location>
        <begin position="54"/>
        <end position="158"/>
    </location>
</feature>
<dbReference type="Pfam" id="PF00188">
    <property type="entry name" value="CAP"/>
    <property type="match status" value="1"/>
</dbReference>
<dbReference type="PANTHER" id="PTHR31157:SF1">
    <property type="entry name" value="SCP DOMAIN-CONTAINING PROTEIN"/>
    <property type="match status" value="1"/>
</dbReference>
<dbReference type="RefSeq" id="WP_143986397.1">
    <property type="nucleotide sequence ID" value="NZ_CP041692.1"/>
</dbReference>
<dbReference type="Gene3D" id="3.40.33.10">
    <property type="entry name" value="CAP"/>
    <property type="match status" value="1"/>
</dbReference>
<dbReference type="CDD" id="cd05379">
    <property type="entry name" value="CAP_bacterial"/>
    <property type="match status" value="1"/>
</dbReference>
<keyword evidence="3" id="KW-1185">Reference proteome</keyword>
<accession>A0A516PZM4</accession>
<proteinExistence type="predicted"/>
<sequence>MTRSSRFASAGAGRKVVVGFVTTVLMGATAVLGGPLAPAEAASMGHDYEQSVARLTNHERTKRGLVKLSWGSCLDRYAEAQATWMAKHQKLHHQDLHPILRACDLTWVGENIAVGYPTPAAVTKAWMKSPGHRENILRKQYRRYGLGAYKDSHGRWWVSHVFGRH</sequence>
<dbReference type="PANTHER" id="PTHR31157">
    <property type="entry name" value="SCP DOMAIN-CONTAINING PROTEIN"/>
    <property type="match status" value="1"/>
</dbReference>
<dbReference type="InterPro" id="IPR035940">
    <property type="entry name" value="CAP_sf"/>
</dbReference>
<dbReference type="Proteomes" id="UP000319263">
    <property type="component" value="Chromosome"/>
</dbReference>
<dbReference type="KEGG" id="mik:FOE78_11425"/>
<evidence type="ECO:0000259" key="1">
    <source>
        <dbReference type="Pfam" id="PF00188"/>
    </source>
</evidence>
<reference evidence="2 3" key="1">
    <citation type="submission" date="2019-07" db="EMBL/GenBank/DDBJ databases">
        <title>Microlunatus dokdonensis sp. nov. isolated from the rhizospheric soil of the wild plant Elymus tsukushiensis.</title>
        <authorList>
            <person name="Ghim S.-Y."/>
            <person name="Hwang Y.-J."/>
            <person name="Son J.-S."/>
            <person name="Shin J.-H."/>
        </authorList>
    </citation>
    <scope>NUCLEOTIDE SEQUENCE [LARGE SCALE GENOMIC DNA]</scope>
    <source>
        <strain evidence="2 3">KUDC0627</strain>
    </source>
</reference>